<protein>
    <submittedName>
        <fullName evidence="1">Uncharacterized protein</fullName>
    </submittedName>
</protein>
<evidence type="ECO:0000313" key="1">
    <source>
        <dbReference type="EMBL" id="KAJ8617818.1"/>
    </source>
</evidence>
<reference evidence="1 2" key="1">
    <citation type="journal article" date="2022" name="Hortic Res">
        <title>A haplotype resolved chromosomal level avocado genome allows analysis of novel avocado genes.</title>
        <authorList>
            <person name="Nath O."/>
            <person name="Fletcher S.J."/>
            <person name="Hayward A."/>
            <person name="Shaw L.M."/>
            <person name="Masouleh A.K."/>
            <person name="Furtado A."/>
            <person name="Henry R.J."/>
            <person name="Mitter N."/>
        </authorList>
    </citation>
    <scope>NUCLEOTIDE SEQUENCE [LARGE SCALE GENOMIC DNA]</scope>
    <source>
        <strain evidence="2">cv. Hass</strain>
    </source>
</reference>
<proteinExistence type="predicted"/>
<organism evidence="1 2">
    <name type="scientific">Persea americana</name>
    <name type="common">Avocado</name>
    <dbReference type="NCBI Taxonomy" id="3435"/>
    <lineage>
        <taxon>Eukaryota</taxon>
        <taxon>Viridiplantae</taxon>
        <taxon>Streptophyta</taxon>
        <taxon>Embryophyta</taxon>
        <taxon>Tracheophyta</taxon>
        <taxon>Spermatophyta</taxon>
        <taxon>Magnoliopsida</taxon>
        <taxon>Magnoliidae</taxon>
        <taxon>Laurales</taxon>
        <taxon>Lauraceae</taxon>
        <taxon>Persea</taxon>
    </lineage>
</organism>
<evidence type="ECO:0000313" key="2">
    <source>
        <dbReference type="Proteomes" id="UP001234297"/>
    </source>
</evidence>
<sequence>MKFIHGEGIWVFCFFYRGHFGIKSGLKRSKYLFDDDWLLDLLSQATDRVGHFIYSQHVSINVLVFHHVKRFKLRAIGLKFCLFDLLVTLTYTLQLVLDFFSCLALHDFDELTVHKAAIETILRLGVIVC</sequence>
<keyword evidence="2" id="KW-1185">Reference proteome</keyword>
<gene>
    <name evidence="1" type="ORF">MRB53_014004</name>
</gene>
<accession>A0ACC2KA76</accession>
<dbReference type="Proteomes" id="UP001234297">
    <property type="component" value="Chromosome 4"/>
</dbReference>
<comment type="caution">
    <text evidence="1">The sequence shown here is derived from an EMBL/GenBank/DDBJ whole genome shotgun (WGS) entry which is preliminary data.</text>
</comment>
<dbReference type="EMBL" id="CM056812">
    <property type="protein sequence ID" value="KAJ8617818.1"/>
    <property type="molecule type" value="Genomic_DNA"/>
</dbReference>
<name>A0ACC2KA76_PERAE</name>